<dbReference type="GO" id="GO:0006527">
    <property type="term" value="P:L-arginine catabolic process"/>
    <property type="evidence" value="ECO:0007669"/>
    <property type="project" value="InterPro"/>
</dbReference>
<dbReference type="InterPro" id="IPR016162">
    <property type="entry name" value="Ald_DH_N"/>
</dbReference>
<dbReference type="SUPFAM" id="SSF53720">
    <property type="entry name" value="ALDH-like"/>
    <property type="match status" value="1"/>
</dbReference>
<keyword evidence="1" id="KW-0056">Arginine metabolism</keyword>
<dbReference type="GO" id="GO:0043824">
    <property type="term" value="F:succinylglutamate-semialdehyde dehydrogenase activity"/>
    <property type="evidence" value="ECO:0007669"/>
    <property type="project" value="InterPro"/>
</dbReference>
<accession>A0A520M8K2</accession>
<dbReference type="InterPro" id="IPR029510">
    <property type="entry name" value="Ald_DH_CS_GLU"/>
</dbReference>
<protein>
    <submittedName>
        <fullName evidence="7">Aldehyde dehydrogenase family protein</fullName>
    </submittedName>
</protein>
<dbReference type="Pfam" id="PF00171">
    <property type="entry name" value="Aldedh"/>
    <property type="match status" value="1"/>
</dbReference>
<dbReference type="PANTHER" id="PTHR11699">
    <property type="entry name" value="ALDEHYDE DEHYDROGENASE-RELATED"/>
    <property type="match status" value="1"/>
</dbReference>
<feature type="active site" evidence="4">
    <location>
        <position position="242"/>
    </location>
</feature>
<dbReference type="InterPro" id="IPR016161">
    <property type="entry name" value="Ald_DH/histidinol_DH"/>
</dbReference>
<organism evidence="7 8">
    <name type="scientific">SAR86 cluster bacterium</name>
    <dbReference type="NCBI Taxonomy" id="2030880"/>
    <lineage>
        <taxon>Bacteria</taxon>
        <taxon>Pseudomonadati</taxon>
        <taxon>Pseudomonadota</taxon>
        <taxon>Gammaproteobacteria</taxon>
        <taxon>SAR86 cluster</taxon>
    </lineage>
</organism>
<dbReference type="InterPro" id="IPR016160">
    <property type="entry name" value="Ald_DH_CS_CYS"/>
</dbReference>
<keyword evidence="2 5" id="KW-0560">Oxidoreductase</keyword>
<feature type="domain" description="Aldehyde dehydrogenase" evidence="6">
    <location>
        <begin position="8"/>
        <end position="456"/>
    </location>
</feature>
<dbReference type="Gene3D" id="3.40.309.10">
    <property type="entry name" value="Aldehyde Dehydrogenase, Chain A, domain 2"/>
    <property type="match status" value="1"/>
</dbReference>
<gene>
    <name evidence="7" type="ORF">EVB00_02235</name>
</gene>
<evidence type="ECO:0000256" key="5">
    <source>
        <dbReference type="RuleBase" id="RU003345"/>
    </source>
</evidence>
<dbReference type="InterPro" id="IPR016163">
    <property type="entry name" value="Ald_DH_C"/>
</dbReference>
<evidence type="ECO:0000313" key="8">
    <source>
        <dbReference type="Proteomes" id="UP000318359"/>
    </source>
</evidence>
<dbReference type="Proteomes" id="UP000318359">
    <property type="component" value="Unassembled WGS sequence"/>
</dbReference>
<name>A0A520M8K2_9GAMM</name>
<dbReference type="InterPro" id="IPR017649">
    <property type="entry name" value="SuccinylGlu_semiald_DH_AstD"/>
</dbReference>
<dbReference type="FunFam" id="3.40.605.10:FF:000010">
    <property type="entry name" value="N-succinylglutamate 5-semialdehyde dehydrogenase"/>
    <property type="match status" value="1"/>
</dbReference>
<dbReference type="InterPro" id="IPR015590">
    <property type="entry name" value="Aldehyde_DH_dom"/>
</dbReference>
<reference evidence="7 8" key="1">
    <citation type="submission" date="2019-02" db="EMBL/GenBank/DDBJ databases">
        <title>Prokaryotic population dynamics and viral predation in marine succession experiment using metagenomics: the confinement effect.</title>
        <authorList>
            <person name="Haro-Moreno J.M."/>
            <person name="Rodriguez-Valera F."/>
            <person name="Lopez-Perez M."/>
        </authorList>
    </citation>
    <scope>NUCLEOTIDE SEQUENCE [LARGE SCALE GENOMIC DNA]</scope>
    <source>
        <strain evidence="7">MED-G167</strain>
    </source>
</reference>
<dbReference type="PROSITE" id="PS00687">
    <property type="entry name" value="ALDEHYDE_DEHYDR_GLU"/>
    <property type="match status" value="1"/>
</dbReference>
<evidence type="ECO:0000256" key="4">
    <source>
        <dbReference type="PROSITE-ProRule" id="PRU10007"/>
    </source>
</evidence>
<comment type="similarity">
    <text evidence="5">Belongs to the aldehyde dehydrogenase family.</text>
</comment>
<dbReference type="AlphaFoldDB" id="A0A520M8K2"/>
<evidence type="ECO:0000256" key="3">
    <source>
        <dbReference type="ARBA" id="ARBA00023027"/>
    </source>
</evidence>
<dbReference type="PROSITE" id="PS00070">
    <property type="entry name" value="ALDEHYDE_DEHYDR_CYS"/>
    <property type="match status" value="1"/>
</dbReference>
<evidence type="ECO:0000256" key="2">
    <source>
        <dbReference type="ARBA" id="ARBA00023002"/>
    </source>
</evidence>
<sequence>MNFINGNWVEGKGKRFSSLNPIDNTCIWEGNFSSNSQMKKAVQSARSAFIEWNKKDLNARLKIIKKFYSLLELNKEKIKDLINQETGKELNDSLSEVGASIAKYQNSLNAFNIRTGKSSSKVGSNKQVTSHKPHGVLSVIGPFNFPFHLPNGHITPALIAGNVVILKPSEHTPMVAELMVKLWEEAGIPNGVISLLHGGKDIVQNLAKHPLTNGVLFTGSYIAGMSLSKIMGNFPNKILALELGGNNPLVVWNTKKLIKASELIFESAFISSGQRCSCARRLILPNNKSSRKIVEILKKKVAKLSYEENSKNYFYGPLISSSAIKSFLDFQDSLVKMGGKSIIKGRKVKSKGNYISPSIIDMSNANKSHDNEIFGPMIQIQYVDTFEEAIIAANNTSFGLSAGLISDKNSLFDRFLDEISAGVINFNTTTTGASGAAPFGGSGMSGNLRPAGFYAADYCAWPVSSVINNNF</sequence>
<comment type="caution">
    <text evidence="7">The sequence shown here is derived from an EMBL/GenBank/DDBJ whole genome shotgun (WGS) entry which is preliminary data.</text>
</comment>
<dbReference type="Gene3D" id="3.40.605.10">
    <property type="entry name" value="Aldehyde Dehydrogenase, Chain A, domain 1"/>
    <property type="match status" value="1"/>
</dbReference>
<evidence type="ECO:0000256" key="1">
    <source>
        <dbReference type="ARBA" id="ARBA00022503"/>
    </source>
</evidence>
<proteinExistence type="inferred from homology"/>
<dbReference type="EMBL" id="SHBM01000029">
    <property type="protein sequence ID" value="RZO17531.1"/>
    <property type="molecule type" value="Genomic_DNA"/>
</dbReference>
<evidence type="ECO:0000259" key="6">
    <source>
        <dbReference type="Pfam" id="PF00171"/>
    </source>
</evidence>
<dbReference type="NCBIfam" id="NF006992">
    <property type="entry name" value="PRK09457.1"/>
    <property type="match status" value="1"/>
</dbReference>
<evidence type="ECO:0000313" key="7">
    <source>
        <dbReference type="EMBL" id="RZO17531.1"/>
    </source>
</evidence>
<dbReference type="CDD" id="cd07095">
    <property type="entry name" value="ALDH_SGSD_AstD"/>
    <property type="match status" value="1"/>
</dbReference>
<keyword evidence="3" id="KW-0520">NAD</keyword>